<keyword evidence="4 5" id="KW-0472">Membrane</keyword>
<feature type="transmembrane region" description="Helical" evidence="5">
    <location>
        <begin position="83"/>
        <end position="101"/>
    </location>
</feature>
<reference evidence="6 7" key="1">
    <citation type="submission" date="2019-10" db="EMBL/GenBank/DDBJ databases">
        <authorList>
            <person name="Palmer J.M."/>
        </authorList>
    </citation>
    <scope>NUCLEOTIDE SEQUENCE [LARGE SCALE GENOMIC DNA]</scope>
    <source>
        <strain evidence="6 7">TWF506</strain>
    </source>
</reference>
<evidence type="ECO:0000313" key="6">
    <source>
        <dbReference type="EMBL" id="KAK6500909.1"/>
    </source>
</evidence>
<evidence type="ECO:0000313" key="7">
    <source>
        <dbReference type="Proteomes" id="UP001307849"/>
    </source>
</evidence>
<proteinExistence type="predicted"/>
<sequence>MAVCMICSASVYIGTPTEEGGAKTTGVASSIVFLMFLFAFFYKPSWGGLLFAVTMSARVQNFSNAIVNQIFPLILNKIGFKSMYMFAGINVLLAGFVWLFIPETKGMALEDMDTLLEALAMLKKE</sequence>
<dbReference type="AlphaFoldDB" id="A0AAN8NGX8"/>
<evidence type="ECO:0000256" key="3">
    <source>
        <dbReference type="ARBA" id="ARBA00022989"/>
    </source>
</evidence>
<name>A0AAN8NGX8_9PEZI</name>
<dbReference type="EMBL" id="JAVHJM010000012">
    <property type="protein sequence ID" value="KAK6500909.1"/>
    <property type="molecule type" value="Genomic_DNA"/>
</dbReference>
<dbReference type="GO" id="GO:0005351">
    <property type="term" value="F:carbohydrate:proton symporter activity"/>
    <property type="evidence" value="ECO:0007669"/>
    <property type="project" value="TreeGrafter"/>
</dbReference>
<organism evidence="6 7">
    <name type="scientific">Arthrobotrys conoides</name>
    <dbReference type="NCBI Taxonomy" id="74498"/>
    <lineage>
        <taxon>Eukaryota</taxon>
        <taxon>Fungi</taxon>
        <taxon>Dikarya</taxon>
        <taxon>Ascomycota</taxon>
        <taxon>Pezizomycotina</taxon>
        <taxon>Orbiliomycetes</taxon>
        <taxon>Orbiliales</taxon>
        <taxon>Orbiliaceae</taxon>
        <taxon>Arthrobotrys</taxon>
    </lineage>
</organism>
<dbReference type="Proteomes" id="UP001307849">
    <property type="component" value="Unassembled WGS sequence"/>
</dbReference>
<keyword evidence="2 5" id="KW-0812">Transmembrane</keyword>
<evidence type="ECO:0000256" key="4">
    <source>
        <dbReference type="ARBA" id="ARBA00023136"/>
    </source>
</evidence>
<protein>
    <recommendedName>
        <fullName evidence="8">Major facilitator superfamily (MFS) profile domain-containing protein</fullName>
    </recommendedName>
</protein>
<dbReference type="Pfam" id="PF00083">
    <property type="entry name" value="Sugar_tr"/>
    <property type="match status" value="1"/>
</dbReference>
<evidence type="ECO:0000256" key="2">
    <source>
        <dbReference type="ARBA" id="ARBA00022692"/>
    </source>
</evidence>
<comment type="subcellular location">
    <subcellularLocation>
        <location evidence="1">Membrane</location>
        <topology evidence="1">Multi-pass membrane protein</topology>
    </subcellularLocation>
</comment>
<dbReference type="PANTHER" id="PTHR48022">
    <property type="entry name" value="PLASTIDIC GLUCOSE TRANSPORTER 4"/>
    <property type="match status" value="1"/>
</dbReference>
<dbReference type="PANTHER" id="PTHR48022:SF46">
    <property type="entry name" value="SUGAR TRANSPORTER, PUTATIVE (AFU_ORTHOLOGUE AFUA_1G11830)-RELATED"/>
    <property type="match status" value="1"/>
</dbReference>
<dbReference type="InterPro" id="IPR005828">
    <property type="entry name" value="MFS_sugar_transport-like"/>
</dbReference>
<dbReference type="Gene3D" id="1.20.1250.20">
    <property type="entry name" value="MFS general substrate transporter like domains"/>
    <property type="match status" value="1"/>
</dbReference>
<dbReference type="InterPro" id="IPR050360">
    <property type="entry name" value="MFS_Sugar_Transporters"/>
</dbReference>
<evidence type="ECO:0008006" key="8">
    <source>
        <dbReference type="Google" id="ProtNLM"/>
    </source>
</evidence>
<feature type="transmembrane region" description="Helical" evidence="5">
    <location>
        <begin position="24"/>
        <end position="42"/>
    </location>
</feature>
<keyword evidence="7" id="KW-1185">Reference proteome</keyword>
<evidence type="ECO:0000256" key="5">
    <source>
        <dbReference type="SAM" id="Phobius"/>
    </source>
</evidence>
<dbReference type="InterPro" id="IPR036259">
    <property type="entry name" value="MFS_trans_sf"/>
</dbReference>
<gene>
    <name evidence="6" type="ORF">TWF506_003668</name>
</gene>
<comment type="caution">
    <text evidence="6">The sequence shown here is derived from an EMBL/GenBank/DDBJ whole genome shotgun (WGS) entry which is preliminary data.</text>
</comment>
<keyword evidence="3 5" id="KW-1133">Transmembrane helix</keyword>
<evidence type="ECO:0000256" key="1">
    <source>
        <dbReference type="ARBA" id="ARBA00004141"/>
    </source>
</evidence>
<accession>A0AAN8NGX8</accession>
<dbReference type="GO" id="GO:0016020">
    <property type="term" value="C:membrane"/>
    <property type="evidence" value="ECO:0007669"/>
    <property type="project" value="UniProtKB-SubCell"/>
</dbReference>
<dbReference type="SUPFAM" id="SSF103473">
    <property type="entry name" value="MFS general substrate transporter"/>
    <property type="match status" value="1"/>
</dbReference>